<dbReference type="STRING" id="113653.GAH_00166"/>
<dbReference type="Proteomes" id="UP000034723">
    <property type="component" value="Chromosome"/>
</dbReference>
<dbReference type="GeneID" id="24802754"/>
<dbReference type="KEGG" id="gah:GAH_00166"/>
<dbReference type="InterPro" id="IPR032690">
    <property type="entry name" value="CarS"/>
</dbReference>
<comment type="pathway">
    <text evidence="11">Membrane lipid metabolism; glycerophospholipid metabolism.</text>
</comment>
<keyword evidence="1 11" id="KW-1003">Cell membrane</keyword>
<dbReference type="InterPro" id="IPR002726">
    <property type="entry name" value="CarS_archaea"/>
</dbReference>
<dbReference type="OrthoDB" id="45383at2157"/>
<dbReference type="GO" id="GO:0043338">
    <property type="term" value="F:CDP-2,3-bis-(O-geranylgeranyl)-sn-glycerol synthase activity"/>
    <property type="evidence" value="ECO:0007669"/>
    <property type="project" value="UniProtKB-EC"/>
</dbReference>
<dbReference type="FunCoup" id="A0A0F7DCA0">
    <property type="interactions" value="1"/>
</dbReference>
<evidence type="ECO:0000256" key="1">
    <source>
        <dbReference type="ARBA" id="ARBA00022475"/>
    </source>
</evidence>
<organism evidence="12 13">
    <name type="scientific">Geoglobus ahangari</name>
    <dbReference type="NCBI Taxonomy" id="113653"/>
    <lineage>
        <taxon>Archaea</taxon>
        <taxon>Methanobacteriati</taxon>
        <taxon>Methanobacteriota</taxon>
        <taxon>Archaeoglobi</taxon>
        <taxon>Archaeoglobales</taxon>
        <taxon>Archaeoglobaceae</taxon>
        <taxon>Geoglobus</taxon>
    </lineage>
</organism>
<comment type="subcellular location">
    <subcellularLocation>
        <location evidence="11">Cell membrane</location>
        <topology evidence="11">Multi-pass membrane protein</topology>
    </subcellularLocation>
</comment>
<dbReference type="HOGENOM" id="CLU_105710_0_0_2"/>
<feature type="transmembrane region" description="Helical" evidence="11">
    <location>
        <begin position="50"/>
        <end position="68"/>
    </location>
</feature>
<evidence type="ECO:0000256" key="6">
    <source>
        <dbReference type="ARBA" id="ARBA00022989"/>
    </source>
</evidence>
<keyword evidence="13" id="KW-1185">Reference proteome</keyword>
<name>A0A0F7DCA0_9EURY</name>
<evidence type="ECO:0000313" key="12">
    <source>
        <dbReference type="EMBL" id="AKG92476.1"/>
    </source>
</evidence>
<sequence length="179" mass="19757">MLWTLIKTIWLFLPAYTPNNFAVIFGGGKPIDLGKNFVDGKRILGDGKTFRGFFGGLFGGLITGLAQYKIEQIAGLEFFTTMPLSSALTLFLLLSLGSLTGDLLGSFIKRRLGIERGGKAPLLDQLDFLVVAIVFASFHEYFSSLYTAEVIVIALILTPLLHKLINVIAYLLRLKDVPW</sequence>
<dbReference type="RefSeq" id="WP_048094256.1">
    <property type="nucleotide sequence ID" value="NZ_CP011267.1"/>
</dbReference>
<evidence type="ECO:0000256" key="4">
    <source>
        <dbReference type="ARBA" id="ARBA00022692"/>
    </source>
</evidence>
<evidence type="ECO:0000256" key="10">
    <source>
        <dbReference type="ARBA" id="ARBA00023264"/>
    </source>
</evidence>
<dbReference type="NCBIfam" id="NF003114">
    <property type="entry name" value="PRK04032.1"/>
    <property type="match status" value="1"/>
</dbReference>
<dbReference type="PANTHER" id="PTHR39650:SF1">
    <property type="entry name" value="CDP-ARCHAEOL SYNTHASE"/>
    <property type="match status" value="1"/>
</dbReference>
<protein>
    <recommendedName>
        <fullName evidence="11">CDP-archaeol synthase</fullName>
        <ecNumber evidence="11">2.7.7.67</ecNumber>
    </recommendedName>
    <alternativeName>
        <fullName evidence="11">CDP-2,3-bis-(O-geranylgeranyl)-sn-glycerol synthase</fullName>
    </alternativeName>
</protein>
<dbReference type="PATRIC" id="fig|113653.22.peg.163"/>
<accession>A0A0F7DCA0</accession>
<evidence type="ECO:0000256" key="5">
    <source>
        <dbReference type="ARBA" id="ARBA00022842"/>
    </source>
</evidence>
<reference evidence="12 13" key="1">
    <citation type="submission" date="2015-04" db="EMBL/GenBank/DDBJ databases">
        <title>The complete genome sequence of the hyperthermophilic, obligate iron-reducing archaeon Geoglobus ahangari strain 234T.</title>
        <authorList>
            <person name="Manzella M.P."/>
            <person name="Holmes D.E."/>
            <person name="Rocheleau J.M."/>
            <person name="Chung A."/>
            <person name="Reguera G."/>
            <person name="Kashefi K."/>
        </authorList>
    </citation>
    <scope>NUCLEOTIDE SEQUENCE [LARGE SCALE GENOMIC DNA]</scope>
    <source>
        <strain evidence="12 13">234</strain>
    </source>
</reference>
<keyword evidence="6 11" id="KW-1133">Transmembrane helix</keyword>
<dbReference type="Pfam" id="PF01864">
    <property type="entry name" value="CarS-like"/>
    <property type="match status" value="1"/>
</dbReference>
<dbReference type="GO" id="GO:0005886">
    <property type="term" value="C:plasma membrane"/>
    <property type="evidence" value="ECO:0007669"/>
    <property type="project" value="UniProtKB-SubCell"/>
</dbReference>
<keyword evidence="10 11" id="KW-1208">Phospholipid metabolism</keyword>
<gene>
    <name evidence="11" type="primary">carS</name>
    <name evidence="12" type="ORF">GAH_00166</name>
</gene>
<keyword evidence="3 11" id="KW-0808">Transferase</keyword>
<proteinExistence type="inferred from homology"/>
<dbReference type="EMBL" id="CP011267">
    <property type="protein sequence ID" value="AKG92476.1"/>
    <property type="molecule type" value="Genomic_DNA"/>
</dbReference>
<keyword evidence="5 11" id="KW-0460">Magnesium</keyword>
<dbReference type="EC" id="2.7.7.67" evidence="11"/>
<dbReference type="UniPathway" id="UPA00940"/>
<comment type="cofactor">
    <cofactor evidence="11">
        <name>Mg(2+)</name>
        <dbReference type="ChEBI" id="CHEBI:18420"/>
    </cofactor>
</comment>
<keyword evidence="4 11" id="KW-0812">Transmembrane</keyword>
<evidence type="ECO:0000256" key="7">
    <source>
        <dbReference type="ARBA" id="ARBA00023098"/>
    </source>
</evidence>
<comment type="similarity">
    <text evidence="11">Belongs to the CDP-archaeol synthase family.</text>
</comment>
<keyword evidence="7 11" id="KW-0443">Lipid metabolism</keyword>
<dbReference type="AlphaFoldDB" id="A0A0F7DCA0"/>
<keyword evidence="2 11" id="KW-0444">Lipid biosynthesis</keyword>
<evidence type="ECO:0000256" key="9">
    <source>
        <dbReference type="ARBA" id="ARBA00023209"/>
    </source>
</evidence>
<keyword evidence="9 11" id="KW-0594">Phospholipid biosynthesis</keyword>
<dbReference type="GO" id="GO:0046474">
    <property type="term" value="P:glycerophospholipid biosynthetic process"/>
    <property type="evidence" value="ECO:0007669"/>
    <property type="project" value="UniProtKB-UniRule"/>
</dbReference>
<evidence type="ECO:0000313" key="13">
    <source>
        <dbReference type="Proteomes" id="UP000034723"/>
    </source>
</evidence>
<dbReference type="InParanoid" id="A0A0F7DCA0"/>
<feature type="transmembrane region" description="Helical" evidence="11">
    <location>
        <begin position="88"/>
        <end position="108"/>
    </location>
</feature>
<dbReference type="HAMAP" id="MF_01117">
    <property type="entry name" value="CDP_archaeol_synth"/>
    <property type="match status" value="1"/>
</dbReference>
<evidence type="ECO:0000256" key="8">
    <source>
        <dbReference type="ARBA" id="ARBA00023136"/>
    </source>
</evidence>
<evidence type="ECO:0000256" key="2">
    <source>
        <dbReference type="ARBA" id="ARBA00022516"/>
    </source>
</evidence>
<keyword evidence="8 11" id="KW-0472">Membrane</keyword>
<feature type="transmembrane region" description="Helical" evidence="11">
    <location>
        <begin position="150"/>
        <end position="172"/>
    </location>
</feature>
<dbReference type="PANTHER" id="PTHR39650">
    <property type="entry name" value="CDP-ARCHAEOL SYNTHASE"/>
    <property type="match status" value="1"/>
</dbReference>
<comment type="function">
    <text evidence="11">Catalyzes the formation of CDP-2,3-bis-(O-geranylgeranyl)-sn-glycerol (CDP-archaeol) from 2,3-bis-(O-geranylgeranyl)-sn-glycerol 1-phosphate (DGGGP) and CTP. This reaction is the third ether-bond-formation step in the biosynthesis of archaeal membrane lipids.</text>
</comment>
<comment type="catalytic activity">
    <reaction evidence="11">
        <text>2,3-bis-O-(geranylgeranyl)-sn-glycerol 1-phosphate + CTP + H(+) = CDP-2,3-bis-O-(geranylgeranyl)-sn-glycerol + diphosphate</text>
        <dbReference type="Rhea" id="RHEA:25690"/>
        <dbReference type="ChEBI" id="CHEBI:15378"/>
        <dbReference type="ChEBI" id="CHEBI:33019"/>
        <dbReference type="ChEBI" id="CHEBI:37563"/>
        <dbReference type="ChEBI" id="CHEBI:58837"/>
        <dbReference type="ChEBI" id="CHEBI:58838"/>
        <dbReference type="EC" id="2.7.7.67"/>
    </reaction>
</comment>
<evidence type="ECO:0000256" key="3">
    <source>
        <dbReference type="ARBA" id="ARBA00022679"/>
    </source>
</evidence>
<evidence type="ECO:0000256" key="11">
    <source>
        <dbReference type="HAMAP-Rule" id="MF_01117"/>
    </source>
</evidence>